<feature type="domain" description="BTB" evidence="4">
    <location>
        <begin position="3"/>
        <end position="66"/>
    </location>
</feature>
<keyword evidence="2" id="KW-0833">Ubl conjugation pathway</keyword>
<dbReference type="PROSITE" id="PS50097">
    <property type="entry name" value="BTB"/>
    <property type="match status" value="1"/>
</dbReference>
<dbReference type="PROSITE" id="PS51649">
    <property type="entry name" value="NPH3"/>
    <property type="match status" value="1"/>
</dbReference>
<keyword evidence="7" id="KW-1185">Reference proteome</keyword>
<dbReference type="Pfam" id="PF03000">
    <property type="entry name" value="NPH3"/>
    <property type="match status" value="1"/>
</dbReference>
<dbReference type="Gene3D" id="3.30.710.10">
    <property type="entry name" value="Potassium Channel Kv1.1, Chain A"/>
    <property type="match status" value="1"/>
</dbReference>
<accession>A0AAV7F291</accession>
<evidence type="ECO:0000256" key="3">
    <source>
        <dbReference type="PROSITE-ProRule" id="PRU00982"/>
    </source>
</evidence>
<organism evidence="6 7">
    <name type="scientific">Aristolochia fimbriata</name>
    <name type="common">White veined hardy Dutchman's pipe vine</name>
    <dbReference type="NCBI Taxonomy" id="158543"/>
    <lineage>
        <taxon>Eukaryota</taxon>
        <taxon>Viridiplantae</taxon>
        <taxon>Streptophyta</taxon>
        <taxon>Embryophyta</taxon>
        <taxon>Tracheophyta</taxon>
        <taxon>Spermatophyta</taxon>
        <taxon>Magnoliopsida</taxon>
        <taxon>Magnoliidae</taxon>
        <taxon>Piperales</taxon>
        <taxon>Aristolochiaceae</taxon>
        <taxon>Aristolochia</taxon>
    </lineage>
</organism>
<evidence type="ECO:0008006" key="8">
    <source>
        <dbReference type="Google" id="ProtNLM"/>
    </source>
</evidence>
<dbReference type="InterPro" id="IPR011333">
    <property type="entry name" value="SKP1/BTB/POZ_sf"/>
</dbReference>
<dbReference type="SUPFAM" id="SSF54695">
    <property type="entry name" value="POZ domain"/>
    <property type="match status" value="1"/>
</dbReference>
<evidence type="ECO:0000313" key="6">
    <source>
        <dbReference type="EMBL" id="KAG9454286.1"/>
    </source>
</evidence>
<evidence type="ECO:0000256" key="2">
    <source>
        <dbReference type="ARBA" id="ARBA00022786"/>
    </source>
</evidence>
<comment type="similarity">
    <text evidence="3">Belongs to the NPH3 family.</text>
</comment>
<dbReference type="InterPro" id="IPR000210">
    <property type="entry name" value="BTB/POZ_dom"/>
</dbReference>
<comment type="caution">
    <text evidence="6">The sequence shown here is derived from an EMBL/GenBank/DDBJ whole genome shotgun (WGS) entry which is preliminary data.</text>
</comment>
<dbReference type="EMBL" id="JAINDJ010000003">
    <property type="protein sequence ID" value="KAG9454286.1"/>
    <property type="molecule type" value="Genomic_DNA"/>
</dbReference>
<protein>
    <recommendedName>
        <fullName evidence="8">Phototropic-responsive NPH3 family protein</fullName>
    </recommendedName>
</protein>
<dbReference type="AlphaFoldDB" id="A0AAV7F291"/>
<dbReference type="InterPro" id="IPR043454">
    <property type="entry name" value="NPH3/RPT2-like"/>
</dbReference>
<evidence type="ECO:0000313" key="7">
    <source>
        <dbReference type="Proteomes" id="UP000825729"/>
    </source>
</evidence>
<evidence type="ECO:0000259" key="5">
    <source>
        <dbReference type="PROSITE" id="PS51649"/>
    </source>
</evidence>
<dbReference type="Proteomes" id="UP000825729">
    <property type="component" value="Unassembled WGS sequence"/>
</dbReference>
<feature type="domain" description="NPH3" evidence="5">
    <location>
        <begin position="184"/>
        <end position="434"/>
    </location>
</feature>
<gene>
    <name evidence="6" type="ORF">H6P81_007190</name>
</gene>
<dbReference type="InterPro" id="IPR027356">
    <property type="entry name" value="NPH3_dom"/>
</dbReference>
<reference evidence="6 7" key="1">
    <citation type="submission" date="2021-07" db="EMBL/GenBank/DDBJ databases">
        <title>The Aristolochia fimbriata genome: insights into angiosperm evolution, floral development and chemical biosynthesis.</title>
        <authorList>
            <person name="Jiao Y."/>
        </authorList>
    </citation>
    <scope>NUCLEOTIDE SEQUENCE [LARGE SCALE GENOMIC DNA]</scope>
    <source>
        <strain evidence="6">IBCAS-2021</strain>
        <tissue evidence="6">Leaf</tissue>
    </source>
</reference>
<dbReference type="Pfam" id="PF00651">
    <property type="entry name" value="BTB"/>
    <property type="match status" value="1"/>
</dbReference>
<sequence length="535" mass="59434">MGCDLEVDVNGEEVFLVNKGVLCSYSGKLRKLFSKSTSASNLKIIFHDLPGGPEAFELMTRFCYNSGLVEVTPSNACLLLSIGHYMEMTEDVSPHNLIEQTEKSLEGIAYWSWADVLAMLKQFENQSPLASSSQLLQKCLDSVVFRITSASEASPSTSSPDSTGFRFSCDTRSSESTKISLSRAWWFDELVVFSSNIIEKLGESMISHKLDHQTISRFLFYHLKSQVPCAKNNDKCKAIEIVVDLLSLLERSSVSCKSLFGVLRLVSNANVSKCCKTKLESMIGAQLDQATLDNLLVPAPAGMGYLYDVNLVLRFLKSFLCNGFRASSTRLKRVGALMDMYIAEVAPDSCLKPSKFIALATALPDSARDSYDGIYRAVDMYLEVHSGLSEEDKMKISSVLKFEKLSAEACRHLAQNSKFPSRTAIQALISQQTKLKNLLQDVDPLKSVHDTSYSFSTKSTSEKAESCDGDQVILYAKKLDLSTENENLEAHLQGMQWRVLELEKICRKMQVQMAKIMKSRLSSSGNPRSLPKLCS</sequence>
<name>A0AAV7F291_ARIFI</name>
<dbReference type="PANTHER" id="PTHR32370">
    <property type="entry name" value="OS12G0117600 PROTEIN"/>
    <property type="match status" value="1"/>
</dbReference>
<evidence type="ECO:0000256" key="1">
    <source>
        <dbReference type="ARBA" id="ARBA00004906"/>
    </source>
</evidence>
<proteinExistence type="inferred from homology"/>
<dbReference type="SMART" id="SM00225">
    <property type="entry name" value="BTB"/>
    <property type="match status" value="1"/>
</dbReference>
<evidence type="ECO:0000259" key="4">
    <source>
        <dbReference type="PROSITE" id="PS50097"/>
    </source>
</evidence>
<comment type="pathway">
    <text evidence="1">Protein modification; protein ubiquitination.</text>
</comment>